<comment type="caution">
    <text evidence="2">The sequence shown here is derived from an EMBL/GenBank/DDBJ whole genome shotgun (WGS) entry which is preliminary data.</text>
</comment>
<name>A0A9E2W964_9BACT</name>
<proteinExistence type="predicted"/>
<organism evidence="2 3">
    <name type="scientific">Pinibacter aurantiacus</name>
    <dbReference type="NCBI Taxonomy" id="2851599"/>
    <lineage>
        <taxon>Bacteria</taxon>
        <taxon>Pseudomonadati</taxon>
        <taxon>Bacteroidota</taxon>
        <taxon>Chitinophagia</taxon>
        <taxon>Chitinophagales</taxon>
        <taxon>Chitinophagaceae</taxon>
        <taxon>Pinibacter</taxon>
    </lineage>
</organism>
<dbReference type="AlphaFoldDB" id="A0A9E2W964"/>
<keyword evidence="1" id="KW-0732">Signal</keyword>
<sequence length="374" mass="42938">MMKHNVKHVILSLLLTAFALYCAAQEVPREIPKLKYLRATYDSSYYHSFIQDIVARFYFSQKFTSPTIKGIYRSDKLRYVPNTTLNMGIGATYKPITINLGYGFSFLNQDKEKGKTKYLDLQSHLYVRKWAFDLLGQFYTGYYLLQKDNKTHEQEPYYIRPDMHVTVIGLAAYKIFNYKKFSYRAAMVQNEYQQKSAGTLLVGGEAYYGSHTADSAFVPMLMSEKFNQKNINQMRFFEFGPGVGYAYTLVVAKHIFATASLTFNPKISLATESSMYEDNANLHVSIVPGFFARGAIGYNSDFWNVNLSFVGNRLITKGSSSSDHYIYNTGNLRLTLAHRIIPGPKLRKKLNQFDHHFTKNIPIPVDAMQPQRPE</sequence>
<feature type="chain" id="PRO_5039195136" evidence="1">
    <location>
        <begin position="24"/>
        <end position="374"/>
    </location>
</feature>
<dbReference type="RefSeq" id="WP_217793867.1">
    <property type="nucleotide sequence ID" value="NZ_JAHSPG010000015.1"/>
</dbReference>
<dbReference type="EMBL" id="JAHSPG010000015">
    <property type="protein sequence ID" value="MBV4359611.1"/>
    <property type="molecule type" value="Genomic_DNA"/>
</dbReference>
<evidence type="ECO:0000313" key="2">
    <source>
        <dbReference type="EMBL" id="MBV4359611.1"/>
    </source>
</evidence>
<accession>A0A9E2W964</accession>
<dbReference type="InterPro" id="IPR025535">
    <property type="entry name" value="DUF4421"/>
</dbReference>
<dbReference type="Pfam" id="PF14391">
    <property type="entry name" value="DUF4421"/>
    <property type="match status" value="1"/>
</dbReference>
<evidence type="ECO:0000256" key="1">
    <source>
        <dbReference type="SAM" id="SignalP"/>
    </source>
</evidence>
<keyword evidence="3" id="KW-1185">Reference proteome</keyword>
<dbReference type="Proteomes" id="UP000812270">
    <property type="component" value="Unassembled WGS sequence"/>
</dbReference>
<reference evidence="2" key="1">
    <citation type="submission" date="2021-06" db="EMBL/GenBank/DDBJ databases">
        <authorList>
            <person name="Huq M.A."/>
        </authorList>
    </citation>
    <scope>NUCLEOTIDE SEQUENCE</scope>
    <source>
        <strain evidence="2">MAH-26</strain>
    </source>
</reference>
<gene>
    <name evidence="2" type="ORF">KTO63_20740</name>
</gene>
<feature type="signal peptide" evidence="1">
    <location>
        <begin position="1"/>
        <end position="23"/>
    </location>
</feature>
<evidence type="ECO:0000313" key="3">
    <source>
        <dbReference type="Proteomes" id="UP000812270"/>
    </source>
</evidence>
<protein>
    <submittedName>
        <fullName evidence="2">DUF4421 domain-containing protein</fullName>
    </submittedName>
</protein>